<dbReference type="Pfam" id="PF12689">
    <property type="entry name" value="Acid_PPase"/>
    <property type="match status" value="2"/>
</dbReference>
<dbReference type="Gene3D" id="3.40.50.1000">
    <property type="entry name" value="HAD superfamily/HAD-like"/>
    <property type="match status" value="1"/>
</dbReference>
<evidence type="ECO:0000313" key="3">
    <source>
        <dbReference type="Proteomes" id="UP001281003"/>
    </source>
</evidence>
<feature type="compositionally biased region" description="Polar residues" evidence="1">
    <location>
        <begin position="16"/>
        <end position="26"/>
    </location>
</feature>
<reference evidence="2" key="2">
    <citation type="submission" date="2023-07" db="EMBL/GenBank/DDBJ databases">
        <authorList>
            <consortium name="Lawrence Berkeley National Laboratory"/>
            <person name="Haridas S."/>
            <person name="Hensen N."/>
            <person name="Bonometti L."/>
            <person name="Westerberg I."/>
            <person name="Brannstrom I.O."/>
            <person name="Guillou S."/>
            <person name="Cros-Aarteil S."/>
            <person name="Calhoun S."/>
            <person name="Kuo A."/>
            <person name="Mondo S."/>
            <person name="Pangilinan J."/>
            <person name="Riley R."/>
            <person name="LaButti K."/>
            <person name="Andreopoulos B."/>
            <person name="Lipzen A."/>
            <person name="Chen C."/>
            <person name="Yanf M."/>
            <person name="Daum C."/>
            <person name="Ng V."/>
            <person name="Clum A."/>
            <person name="Steindorff A."/>
            <person name="Ohm R."/>
            <person name="Martin F."/>
            <person name="Silar P."/>
            <person name="Natvig D."/>
            <person name="Lalanne C."/>
            <person name="Gautier V."/>
            <person name="Ament-velasquez S.L."/>
            <person name="Kruys A."/>
            <person name="Hutchinson M.I."/>
            <person name="Powell A.J."/>
            <person name="Barry K."/>
            <person name="Miller A.N."/>
            <person name="Grigoriev I.V."/>
            <person name="Debuchy R."/>
            <person name="Gladieux P."/>
            <person name="Thoren M.H."/>
            <person name="Johannesson H."/>
        </authorList>
    </citation>
    <scope>NUCLEOTIDE SEQUENCE</scope>
    <source>
        <strain evidence="2">FGSC 1904</strain>
    </source>
</reference>
<gene>
    <name evidence="2" type="ORF">B0T20DRAFT_410991</name>
</gene>
<dbReference type="AlphaFoldDB" id="A0AAE0PEM5"/>
<evidence type="ECO:0000313" key="2">
    <source>
        <dbReference type="EMBL" id="KAK3398387.1"/>
    </source>
</evidence>
<proteinExistence type="predicted"/>
<reference evidence="2" key="1">
    <citation type="journal article" date="2023" name="Mol. Phylogenet. Evol.">
        <title>Genome-scale phylogeny and comparative genomics of the fungal order Sordariales.</title>
        <authorList>
            <person name="Hensen N."/>
            <person name="Bonometti L."/>
            <person name="Westerberg I."/>
            <person name="Brannstrom I.O."/>
            <person name="Guillou S."/>
            <person name="Cros-Aarteil S."/>
            <person name="Calhoun S."/>
            <person name="Haridas S."/>
            <person name="Kuo A."/>
            <person name="Mondo S."/>
            <person name="Pangilinan J."/>
            <person name="Riley R."/>
            <person name="LaButti K."/>
            <person name="Andreopoulos B."/>
            <person name="Lipzen A."/>
            <person name="Chen C."/>
            <person name="Yan M."/>
            <person name="Daum C."/>
            <person name="Ng V."/>
            <person name="Clum A."/>
            <person name="Steindorff A."/>
            <person name="Ohm R.A."/>
            <person name="Martin F."/>
            <person name="Silar P."/>
            <person name="Natvig D.O."/>
            <person name="Lalanne C."/>
            <person name="Gautier V."/>
            <person name="Ament-Velasquez S.L."/>
            <person name="Kruys A."/>
            <person name="Hutchinson M.I."/>
            <person name="Powell A.J."/>
            <person name="Barry K."/>
            <person name="Miller A.N."/>
            <person name="Grigoriev I.V."/>
            <person name="Debuchy R."/>
            <person name="Gladieux P."/>
            <person name="Hiltunen Thoren M."/>
            <person name="Johannesson H."/>
        </authorList>
    </citation>
    <scope>NUCLEOTIDE SEQUENCE</scope>
    <source>
        <strain evidence="2">FGSC 1904</strain>
    </source>
</reference>
<organism evidence="2 3">
    <name type="scientific">Sordaria brevicollis</name>
    <dbReference type="NCBI Taxonomy" id="83679"/>
    <lineage>
        <taxon>Eukaryota</taxon>
        <taxon>Fungi</taxon>
        <taxon>Dikarya</taxon>
        <taxon>Ascomycota</taxon>
        <taxon>Pezizomycotina</taxon>
        <taxon>Sordariomycetes</taxon>
        <taxon>Sordariomycetidae</taxon>
        <taxon>Sordariales</taxon>
        <taxon>Sordariaceae</taxon>
        <taxon>Sordaria</taxon>
    </lineage>
</organism>
<feature type="region of interest" description="Disordered" evidence="1">
    <location>
        <begin position="1"/>
        <end position="26"/>
    </location>
</feature>
<dbReference type="SUPFAM" id="SSF56784">
    <property type="entry name" value="HAD-like"/>
    <property type="match status" value="1"/>
</dbReference>
<accession>A0AAE0PEM5</accession>
<keyword evidence="3" id="KW-1185">Reference proteome</keyword>
<protein>
    <submittedName>
        <fullName evidence="2">Acid phosphatase-domain-containing protein</fullName>
    </submittedName>
</protein>
<dbReference type="InterPro" id="IPR010033">
    <property type="entry name" value="HAD_SF_ppase_IIIC"/>
</dbReference>
<feature type="region of interest" description="Disordered" evidence="1">
    <location>
        <begin position="136"/>
        <end position="175"/>
    </location>
</feature>
<dbReference type="PANTHER" id="PTHR17901:SF14">
    <property type="entry name" value="MAGNESIUM-DEPENDENT PHOSPHATASE 1"/>
    <property type="match status" value="1"/>
</dbReference>
<evidence type="ECO:0000256" key="1">
    <source>
        <dbReference type="SAM" id="MobiDB-lite"/>
    </source>
</evidence>
<dbReference type="SFLD" id="SFLDG01131">
    <property type="entry name" value="C1.5.2:_MDP_Like"/>
    <property type="match status" value="1"/>
</dbReference>
<dbReference type="Proteomes" id="UP001281003">
    <property type="component" value="Unassembled WGS sequence"/>
</dbReference>
<dbReference type="GO" id="GO:0003993">
    <property type="term" value="F:acid phosphatase activity"/>
    <property type="evidence" value="ECO:0007669"/>
    <property type="project" value="TreeGrafter"/>
</dbReference>
<dbReference type="InterPro" id="IPR036412">
    <property type="entry name" value="HAD-like_sf"/>
</dbReference>
<dbReference type="InterPro" id="IPR023214">
    <property type="entry name" value="HAD_sf"/>
</dbReference>
<comment type="caution">
    <text evidence="2">The sequence shown here is derived from an EMBL/GenBank/DDBJ whole genome shotgun (WGS) entry which is preliminary data.</text>
</comment>
<dbReference type="NCBIfam" id="TIGR01681">
    <property type="entry name" value="HAD-SF-IIIC"/>
    <property type="match status" value="1"/>
</dbReference>
<dbReference type="PANTHER" id="PTHR17901">
    <property type="entry name" value="MAGNESIUM-DEPENDENT PHOSPHATASE 1 MDP1"/>
    <property type="match status" value="1"/>
</dbReference>
<dbReference type="SFLD" id="SFLDG01129">
    <property type="entry name" value="C1.5:_HAD__Beta-PGM__Phosphata"/>
    <property type="match status" value="1"/>
</dbReference>
<dbReference type="EMBL" id="JAUTDP010000006">
    <property type="protein sequence ID" value="KAK3398387.1"/>
    <property type="molecule type" value="Genomic_DNA"/>
</dbReference>
<dbReference type="SFLD" id="SFLDS00003">
    <property type="entry name" value="Haloacid_Dehalogenase"/>
    <property type="match status" value="1"/>
</dbReference>
<dbReference type="InterPro" id="IPR010036">
    <property type="entry name" value="MDP_1_eu_arc"/>
</dbReference>
<name>A0AAE0PEM5_SORBR</name>
<sequence length="259" mass="28653">MPRKLSKSKNVYAPASSASHSTNNLLTPYPQNDGLPPFLTDGLPLPSLVVLDLDYTLWPFYSDCHPWPPLRALSGSVLSDRNGENFSFYKHVPIILHLLQVAGVKLAVASKSPVGDLCREMLKMLRIPGNLPTSVEGFKRKSGVNTNGEGEEEGGDGKKGKKGGSSGSATGGLTDERGRKTIELFDGGLEIYEGTKLRHFEVIQRRTGIPYEEMLFFDDERPNLEVERVGVTMQLIRDGLDWEELEKGIQKWRANRGIA</sequence>